<dbReference type="Proteomes" id="UP000094313">
    <property type="component" value="Chromosome"/>
</dbReference>
<dbReference type="InterPro" id="IPR004805">
    <property type="entry name" value="DnaE2/DnaE/PolC"/>
</dbReference>
<dbReference type="CDD" id="cd04485">
    <property type="entry name" value="DnaE_OBF"/>
    <property type="match status" value="1"/>
</dbReference>
<sequence length="1075" mass="121785">MSYTELQVTTNFSFLRGGAHPEEMVEQAAALGYTAIAITDHNTLAGIVRAHVAAKAIGMRIIVACRLDLIDGPSLLAYPTDQQAYSNLSAILTQGNLRTEKGSCEIYKADVFRYNAGIKFITVLPGKLNHEFDFDPAFKSAVKEYKSMFGENLYLGACFSYKGDDAKKLFRIAELAEDIGVPMVATNDVHFHSHQRRELQDIVTCVREKRTIYNAGYLLHQNAERYLKPAQEMERLFRQYPDAIRRTQEIEAACTFSLDSLKYIEPEEKIVDGLTPQQRLIKFTLEGAHNRYGAVIPEKIQKQLEFEFAFIERRKLAAYFLRVYKYTQKAQELGILYQGRGSAANSTVCYCLSITAVDPMKSRLLFSRFMSDAREEWPDIDVDFEHERREEIIQYIYEDYGREHAAIVGTVTQVHWKGAVRDVGKAMGLSVDAVDRLSKSGYELTPEWLEGKTGSSEGFDPKNPHLLKVLDLTQQYVGFPRQLGQHTGGFVITDNLLSDICPVLNARMENRTQLEWNKDDLEALGILKVDVLALGMLTMIRKGFDLAKQHYGLDLTLANIPQDDQKVYDMVSHADTIGVFQIESRAQMSMLPRLRPKCFYDLVIQVAIVRPGPIQGDMVHPYLRRRNGEEPVEYPSKELEEILGRTLGVPLFQEQAMEIAIVAAGFTPAEADQLRRSMASFKANGKLHLYEKKLVDGMVARGYEEEFSRRVFKQLQGFEGYGFPESHAASFALLVYISSWLKCYYPEIFAAGLLNSMPMGFYQPAQIVIDARKHGVEVRPVDVNLSMWDNILEEKAGKYCAMRLGFRQIGGIREEEITLLIEQRHKTYSHMFTLMEAGLSLATLEKLADADAFRSMGMDRRQALWEVSALADRPVGLFEGHEVNHAEEQNIQLPKMSLSEHVVQDYGSTALSLKAHPVSFVRQELFNRHVLSNKELALWPDGTLVRVSGLVLVRQRPGTASGICFITIEDETGVANLVVFKKLFDHYRKEILRSRLLMVEGQLQREGEVTHVVVKRCFNLSDLLQGLTETDQEPDVLTLARADENSGEPFRKYVPKSKGKKVIQTELFAGGRNFK</sequence>
<keyword evidence="6" id="KW-0808">Transferase</keyword>
<proteinExistence type="inferred from homology"/>
<dbReference type="HAMAP" id="MF_01902">
    <property type="entry name" value="DNApol_error_prone"/>
    <property type="match status" value="1"/>
</dbReference>
<feature type="domain" description="Polymerase/histidinol phosphatase N-terminal" evidence="13">
    <location>
        <begin position="4"/>
        <end position="71"/>
    </location>
</feature>
<organism evidence="14 15">
    <name type="scientific">Pedobacter steynii</name>
    <dbReference type="NCBI Taxonomy" id="430522"/>
    <lineage>
        <taxon>Bacteria</taxon>
        <taxon>Pseudomonadati</taxon>
        <taxon>Bacteroidota</taxon>
        <taxon>Sphingobacteriia</taxon>
        <taxon>Sphingobacteriales</taxon>
        <taxon>Sphingobacteriaceae</taxon>
        <taxon>Pedobacter</taxon>
    </lineage>
</organism>
<evidence type="ECO:0000256" key="1">
    <source>
        <dbReference type="ARBA" id="ARBA00004496"/>
    </source>
</evidence>
<evidence type="ECO:0000256" key="12">
    <source>
        <dbReference type="ARBA" id="ARBA00049244"/>
    </source>
</evidence>
<dbReference type="GO" id="GO:0006281">
    <property type="term" value="P:DNA repair"/>
    <property type="evidence" value="ECO:0007669"/>
    <property type="project" value="UniProtKB-KW"/>
</dbReference>
<evidence type="ECO:0000256" key="9">
    <source>
        <dbReference type="ARBA" id="ARBA00022763"/>
    </source>
</evidence>
<accession>A0A1D7QMW7</accession>
<keyword evidence="8" id="KW-0235">DNA replication</keyword>
<dbReference type="GO" id="GO:0006260">
    <property type="term" value="P:DNA replication"/>
    <property type="evidence" value="ECO:0007669"/>
    <property type="project" value="UniProtKB-KW"/>
</dbReference>
<evidence type="ECO:0000313" key="15">
    <source>
        <dbReference type="Proteomes" id="UP000094313"/>
    </source>
</evidence>
<dbReference type="InterPro" id="IPR011708">
    <property type="entry name" value="DNA_pol3_alpha_NTPase_dom"/>
</dbReference>
<comment type="subcellular location">
    <subcellularLocation>
        <location evidence="1">Cytoplasm</location>
    </subcellularLocation>
</comment>
<protein>
    <recommendedName>
        <fullName evidence="4">Error-prone DNA polymerase</fullName>
        <ecNumber evidence="3">2.7.7.7</ecNumber>
    </recommendedName>
</protein>
<dbReference type="InterPro" id="IPR023073">
    <property type="entry name" value="DnaE2"/>
</dbReference>
<dbReference type="InterPro" id="IPR016195">
    <property type="entry name" value="Pol/histidinol_Pase-like"/>
</dbReference>
<dbReference type="GO" id="GO:0003676">
    <property type="term" value="F:nucleic acid binding"/>
    <property type="evidence" value="ECO:0007669"/>
    <property type="project" value="InterPro"/>
</dbReference>
<evidence type="ECO:0000259" key="13">
    <source>
        <dbReference type="SMART" id="SM00481"/>
    </source>
</evidence>
<dbReference type="Gene3D" id="3.20.20.140">
    <property type="entry name" value="Metal-dependent hydrolases"/>
    <property type="match status" value="1"/>
</dbReference>
<evidence type="ECO:0000256" key="3">
    <source>
        <dbReference type="ARBA" id="ARBA00012417"/>
    </source>
</evidence>
<dbReference type="SMART" id="SM00481">
    <property type="entry name" value="POLIIIAc"/>
    <property type="match status" value="1"/>
</dbReference>
<keyword evidence="7" id="KW-0548">Nucleotidyltransferase</keyword>
<dbReference type="InterPro" id="IPR004365">
    <property type="entry name" value="NA-bd_OB_tRNA"/>
</dbReference>
<keyword evidence="15" id="KW-1185">Reference proteome</keyword>
<dbReference type="PANTHER" id="PTHR32294:SF4">
    <property type="entry name" value="ERROR-PRONE DNA POLYMERASE"/>
    <property type="match status" value="1"/>
</dbReference>
<comment type="catalytic activity">
    <reaction evidence="12">
        <text>DNA(n) + a 2'-deoxyribonucleoside 5'-triphosphate = DNA(n+1) + diphosphate</text>
        <dbReference type="Rhea" id="RHEA:22508"/>
        <dbReference type="Rhea" id="RHEA-COMP:17339"/>
        <dbReference type="Rhea" id="RHEA-COMP:17340"/>
        <dbReference type="ChEBI" id="CHEBI:33019"/>
        <dbReference type="ChEBI" id="CHEBI:61560"/>
        <dbReference type="ChEBI" id="CHEBI:173112"/>
        <dbReference type="EC" id="2.7.7.7"/>
    </reaction>
</comment>
<dbReference type="NCBIfam" id="NF004225">
    <property type="entry name" value="PRK05672.1"/>
    <property type="match status" value="1"/>
</dbReference>
<evidence type="ECO:0000256" key="6">
    <source>
        <dbReference type="ARBA" id="ARBA00022679"/>
    </source>
</evidence>
<dbReference type="Pfam" id="PF01336">
    <property type="entry name" value="tRNA_anti-codon"/>
    <property type="match status" value="1"/>
</dbReference>
<dbReference type="OrthoDB" id="9803237at2"/>
<keyword evidence="5" id="KW-0963">Cytoplasm</keyword>
<dbReference type="CDD" id="cd07434">
    <property type="entry name" value="PHP_PolIIIA_DnaE2"/>
    <property type="match status" value="1"/>
</dbReference>
<dbReference type="GO" id="GO:0005737">
    <property type="term" value="C:cytoplasm"/>
    <property type="evidence" value="ECO:0007669"/>
    <property type="project" value="UniProtKB-SubCell"/>
</dbReference>
<keyword evidence="11" id="KW-0234">DNA repair</keyword>
<evidence type="ECO:0000256" key="7">
    <source>
        <dbReference type="ARBA" id="ARBA00022695"/>
    </source>
</evidence>
<name>A0A1D7QMW7_9SPHI</name>
<dbReference type="NCBIfam" id="TIGR00594">
    <property type="entry name" value="polc"/>
    <property type="match status" value="1"/>
</dbReference>
<dbReference type="Pfam" id="PF14579">
    <property type="entry name" value="HHH_6"/>
    <property type="match status" value="1"/>
</dbReference>
<dbReference type="InterPro" id="IPR040982">
    <property type="entry name" value="DNA_pol3_finger"/>
</dbReference>
<dbReference type="RefSeq" id="WP_069381665.1">
    <property type="nucleotide sequence ID" value="NZ_CP017141.1"/>
</dbReference>
<comment type="similarity">
    <text evidence="2">Belongs to the DNA polymerase type-C family. DnaE2 subfamily.</text>
</comment>
<dbReference type="Pfam" id="PF02811">
    <property type="entry name" value="PHP"/>
    <property type="match status" value="1"/>
</dbReference>
<keyword evidence="9" id="KW-0227">DNA damage</keyword>
<dbReference type="AlphaFoldDB" id="A0A1D7QMW7"/>
<evidence type="ECO:0000256" key="11">
    <source>
        <dbReference type="ARBA" id="ARBA00023204"/>
    </source>
</evidence>
<evidence type="ECO:0000256" key="5">
    <source>
        <dbReference type="ARBA" id="ARBA00022490"/>
    </source>
</evidence>
<dbReference type="Pfam" id="PF17657">
    <property type="entry name" value="DNA_pol3_finger"/>
    <property type="match status" value="1"/>
</dbReference>
<evidence type="ECO:0000256" key="10">
    <source>
        <dbReference type="ARBA" id="ARBA00022932"/>
    </source>
</evidence>
<dbReference type="InterPro" id="IPR004013">
    <property type="entry name" value="PHP_dom"/>
</dbReference>
<dbReference type="Pfam" id="PF07733">
    <property type="entry name" value="DNA_pol3_alpha"/>
    <property type="match status" value="1"/>
</dbReference>
<reference evidence="14 15" key="1">
    <citation type="submission" date="2016-08" db="EMBL/GenBank/DDBJ databases">
        <authorList>
            <person name="Seilhamer J.J."/>
        </authorList>
    </citation>
    <scope>NUCLEOTIDE SEQUENCE [LARGE SCALE GENOMIC DNA]</scope>
    <source>
        <strain evidence="14 15">DX4</strain>
    </source>
</reference>
<dbReference type="PANTHER" id="PTHR32294">
    <property type="entry name" value="DNA POLYMERASE III SUBUNIT ALPHA"/>
    <property type="match status" value="1"/>
</dbReference>
<evidence type="ECO:0000256" key="4">
    <source>
        <dbReference type="ARBA" id="ARBA00017273"/>
    </source>
</evidence>
<keyword evidence="10" id="KW-0239">DNA-directed DNA polymerase</keyword>
<evidence type="ECO:0000313" key="14">
    <source>
        <dbReference type="EMBL" id="AOM80003.1"/>
    </source>
</evidence>
<dbReference type="InterPro" id="IPR003141">
    <property type="entry name" value="Pol/His_phosphatase_N"/>
</dbReference>
<gene>
    <name evidence="14" type="ORF">BFS30_24290</name>
</gene>
<evidence type="ECO:0000256" key="8">
    <source>
        <dbReference type="ARBA" id="ARBA00022705"/>
    </source>
</evidence>
<dbReference type="GO" id="GO:0008408">
    <property type="term" value="F:3'-5' exonuclease activity"/>
    <property type="evidence" value="ECO:0007669"/>
    <property type="project" value="InterPro"/>
</dbReference>
<dbReference type="GO" id="GO:0003887">
    <property type="term" value="F:DNA-directed DNA polymerase activity"/>
    <property type="evidence" value="ECO:0007669"/>
    <property type="project" value="UniProtKB-KW"/>
</dbReference>
<dbReference type="InterPro" id="IPR029460">
    <property type="entry name" value="DNAPol_HHH"/>
</dbReference>
<dbReference type="KEGG" id="psty:BFS30_24290"/>
<dbReference type="EMBL" id="CP017141">
    <property type="protein sequence ID" value="AOM80003.1"/>
    <property type="molecule type" value="Genomic_DNA"/>
</dbReference>
<dbReference type="EC" id="2.7.7.7" evidence="3"/>
<evidence type="ECO:0000256" key="2">
    <source>
        <dbReference type="ARBA" id="ARBA00007391"/>
    </source>
</evidence>
<dbReference type="SUPFAM" id="SSF89550">
    <property type="entry name" value="PHP domain-like"/>
    <property type="match status" value="1"/>
</dbReference>